<feature type="region of interest" description="Disordered" evidence="4">
    <location>
        <begin position="951"/>
        <end position="1043"/>
    </location>
</feature>
<accession>A0ABP0U8D2</accession>
<feature type="domain" description="RRM" evidence="5">
    <location>
        <begin position="578"/>
        <end position="650"/>
    </location>
</feature>
<dbReference type="PANTHER" id="PTHR14398:SF0">
    <property type="entry name" value="ZINC FINGER PROTEIN SWM"/>
    <property type="match status" value="1"/>
</dbReference>
<sequence length="1043" mass="112109">MKTGDSSLRHYLIQNLKPMTEADPTLLADYVVALLKNNRPKKELQKLCIDQLYDFLGEGTKLFVFNLFRALEDGTIPSISDNLEGSEQLESTDAPGGGVEMHTSPSHLERLPSSGLHVWNEEGEEEESSDDDRNHKHRRRVSRSRSLDPGEEPDSSRFNGRPPNDMTHQARAHDRGLAHFDREHSTKYDRRSGREHASRHFSNGDEGQRNMIRGGPRTRGEVAGLHYDGMRMFQGRGGAGPWGVPLRPPSFPEGPSPLLPPSSGFYPGARTMAGRGAEWSTGFGPMHGMGSGPMEHAHHGQGSGAVGMGMGIRAGRPRCPDFEERGFCLRGDLCPLEHGANRIVVEDVQSLSKFNLPVTLPNGRGMGMGSGPMTISSGPMLPSNPAIGSRGARVSQEPSVLPIGEVSVPANEPDLYDPDQPLWNKDRIGPSGRITKLPSFHKGPREQVWEGDAGNNHKTDRSSEVLMGGGASDGGIHGADVGSTVWDRIGPVDRSAEGRPSVKDRIEDQQVQSRGRGLWPGKWERQLETPHVHAVTGRGRGVTARGEVGLPGQRAKEGSSFGSRSTIAHGVVSERAHQTLYVSCIPPTSNRTEVLLSHFEKFGQVVDVRIPPHSDRAFVQFASREAAESALASPDAVLGNRFIRLSWANRDSILSNNVGSSPATGHLLSTGSEPAALHSIHNSKGMDKLGLAQLNGMGSGYVPETPAKESIGQVATSNGSQSSVAASGGIVQKKQEELELMREKIRQKQEALAKKRDEFRRKLERLSNQGAGEQGDISEDQQASKRQKLDDNGDSNIGKEGVVAGGALTTAVLRKSISGEIPHASPKLGKSPHPNMNTPGAIAAHTSSAAWGPARFKLDNRPSVLRVHAPLPPTLTDVAVAREHFAMFGEVATLEVEDAEGHKVDITQPLTVNSNLRVSFTNRRSAERALGQGKWLQGQTLHLAWAPVSSSRVTDGNGAANNSLLRGDPEALNGREGSGPDENAGIGEYTSEEDKATAKDARRQVILRVAQQESSGQCTDTAGMSSSSAAVQPLLWSGASPLA</sequence>
<dbReference type="Proteomes" id="UP001497512">
    <property type="component" value="Chromosome 2"/>
</dbReference>
<evidence type="ECO:0000256" key="2">
    <source>
        <dbReference type="PROSITE-ProRule" id="PRU00176"/>
    </source>
</evidence>
<protein>
    <submittedName>
        <fullName evidence="7">Uncharacterized protein</fullName>
    </submittedName>
</protein>
<dbReference type="SUPFAM" id="SSF54928">
    <property type="entry name" value="RNA-binding domain, RBD"/>
    <property type="match status" value="1"/>
</dbReference>
<organism evidence="7 8">
    <name type="scientific">Sphagnum troendelagicum</name>
    <dbReference type="NCBI Taxonomy" id="128251"/>
    <lineage>
        <taxon>Eukaryota</taxon>
        <taxon>Viridiplantae</taxon>
        <taxon>Streptophyta</taxon>
        <taxon>Embryophyta</taxon>
        <taxon>Bryophyta</taxon>
        <taxon>Sphagnophytina</taxon>
        <taxon>Sphagnopsida</taxon>
        <taxon>Sphagnales</taxon>
        <taxon>Sphagnaceae</taxon>
        <taxon>Sphagnum</taxon>
    </lineage>
</organism>
<evidence type="ECO:0000313" key="8">
    <source>
        <dbReference type="Proteomes" id="UP001497512"/>
    </source>
</evidence>
<dbReference type="PROSITE" id="PS50102">
    <property type="entry name" value="RRM"/>
    <property type="match status" value="1"/>
</dbReference>
<feature type="compositionally biased region" description="Polar residues" evidence="4">
    <location>
        <begin position="1011"/>
        <end position="1030"/>
    </location>
</feature>
<feature type="compositionally biased region" description="Polar residues" evidence="4">
    <location>
        <begin position="951"/>
        <end position="964"/>
    </location>
</feature>
<name>A0ABP0U8D2_9BRYO</name>
<reference evidence="7" key="1">
    <citation type="submission" date="2024-02" db="EMBL/GenBank/DDBJ databases">
        <authorList>
            <consortium name="ELIXIR-Norway"/>
            <consortium name="Elixir Norway"/>
        </authorList>
    </citation>
    <scope>NUCLEOTIDE SEQUENCE</scope>
</reference>
<feature type="compositionally biased region" description="Basic and acidic residues" evidence="4">
    <location>
        <begin position="171"/>
        <end position="208"/>
    </location>
</feature>
<proteinExistence type="predicted"/>
<dbReference type="InterPro" id="IPR012677">
    <property type="entry name" value="Nucleotide-bd_a/b_plait_sf"/>
</dbReference>
<feature type="zinc finger region" description="C3H1-type" evidence="3">
    <location>
        <begin position="313"/>
        <end position="341"/>
    </location>
</feature>
<keyword evidence="1 2" id="KW-0694">RNA-binding</keyword>
<dbReference type="InterPro" id="IPR000504">
    <property type="entry name" value="RRM_dom"/>
</dbReference>
<dbReference type="PANTHER" id="PTHR14398">
    <property type="entry name" value="RNA RECOGNITION RRM/RNP DOMAIN"/>
    <property type="match status" value="1"/>
</dbReference>
<feature type="compositionally biased region" description="Acidic residues" evidence="4">
    <location>
        <begin position="121"/>
        <end position="130"/>
    </location>
</feature>
<evidence type="ECO:0000256" key="1">
    <source>
        <dbReference type="ARBA" id="ARBA00022884"/>
    </source>
</evidence>
<evidence type="ECO:0000259" key="6">
    <source>
        <dbReference type="PROSITE" id="PS50103"/>
    </source>
</evidence>
<feature type="region of interest" description="Disordered" evidence="4">
    <location>
        <begin position="703"/>
        <end position="728"/>
    </location>
</feature>
<feature type="compositionally biased region" description="Basic and acidic residues" evidence="4">
    <location>
        <begin position="992"/>
        <end position="1003"/>
    </location>
</feature>
<dbReference type="InterPro" id="IPR035979">
    <property type="entry name" value="RBD_domain_sf"/>
</dbReference>
<evidence type="ECO:0000313" key="7">
    <source>
        <dbReference type="EMBL" id="CAK9215339.1"/>
    </source>
</evidence>
<feature type="region of interest" description="Disordered" evidence="4">
    <location>
        <begin position="764"/>
        <end position="801"/>
    </location>
</feature>
<feature type="domain" description="C3H1-type" evidence="6">
    <location>
        <begin position="313"/>
        <end position="341"/>
    </location>
</feature>
<keyword evidence="3" id="KW-0863">Zinc-finger</keyword>
<dbReference type="InterPro" id="IPR000571">
    <property type="entry name" value="Znf_CCCH"/>
</dbReference>
<feature type="compositionally biased region" description="Polar residues" evidence="4">
    <location>
        <begin position="78"/>
        <end position="91"/>
    </location>
</feature>
<dbReference type="EMBL" id="OZ019894">
    <property type="protein sequence ID" value="CAK9215339.1"/>
    <property type="molecule type" value="Genomic_DNA"/>
</dbReference>
<dbReference type="SMART" id="SM00360">
    <property type="entry name" value="RRM"/>
    <property type="match status" value="1"/>
</dbReference>
<dbReference type="InterPro" id="IPR045137">
    <property type="entry name" value="RBM26/27"/>
</dbReference>
<feature type="compositionally biased region" description="Polar residues" evidence="4">
    <location>
        <begin position="713"/>
        <end position="725"/>
    </location>
</feature>
<evidence type="ECO:0000259" key="5">
    <source>
        <dbReference type="PROSITE" id="PS50102"/>
    </source>
</evidence>
<feature type="compositionally biased region" description="Basic and acidic residues" evidence="4">
    <location>
        <begin position="492"/>
        <end position="508"/>
    </location>
</feature>
<dbReference type="PROSITE" id="PS50103">
    <property type="entry name" value="ZF_C3H1"/>
    <property type="match status" value="1"/>
</dbReference>
<dbReference type="CDD" id="cd12257">
    <property type="entry name" value="RRM1_RBM26_like"/>
    <property type="match status" value="1"/>
</dbReference>
<keyword evidence="3" id="KW-0479">Metal-binding</keyword>
<feature type="region of interest" description="Disordered" evidence="4">
    <location>
        <begin position="78"/>
        <end position="217"/>
    </location>
</feature>
<dbReference type="Pfam" id="PF00076">
    <property type="entry name" value="RRM_1"/>
    <property type="match status" value="1"/>
</dbReference>
<keyword evidence="8" id="KW-1185">Reference proteome</keyword>
<dbReference type="Gene3D" id="3.30.70.330">
    <property type="match status" value="1"/>
</dbReference>
<gene>
    <name evidence="7" type="ORF">CSSPTR1EN2_LOCUS12682</name>
</gene>
<evidence type="ECO:0000256" key="3">
    <source>
        <dbReference type="PROSITE-ProRule" id="PRU00723"/>
    </source>
</evidence>
<evidence type="ECO:0000256" key="4">
    <source>
        <dbReference type="SAM" id="MobiDB-lite"/>
    </source>
</evidence>
<feature type="region of interest" description="Disordered" evidence="4">
    <location>
        <begin position="492"/>
        <end position="515"/>
    </location>
</feature>
<keyword evidence="3" id="KW-0862">Zinc</keyword>
<dbReference type="SMART" id="SM00356">
    <property type="entry name" value="ZnF_C3H1"/>
    <property type="match status" value="1"/>
</dbReference>